<protein>
    <recommendedName>
        <fullName evidence="4">Ribosomal protein S35, mitochondrial</fullName>
    </recommendedName>
</protein>
<proteinExistence type="predicted"/>
<organism evidence="2 3">
    <name type="scientific">Pleurostoma richardsiae</name>
    <dbReference type="NCBI Taxonomy" id="41990"/>
    <lineage>
        <taxon>Eukaryota</taxon>
        <taxon>Fungi</taxon>
        <taxon>Dikarya</taxon>
        <taxon>Ascomycota</taxon>
        <taxon>Pezizomycotina</taxon>
        <taxon>Sordariomycetes</taxon>
        <taxon>Sordariomycetidae</taxon>
        <taxon>Calosphaeriales</taxon>
        <taxon>Pleurostomataceae</taxon>
        <taxon>Pleurostoma</taxon>
    </lineage>
</organism>
<accession>A0AA38R1J5</accession>
<dbReference type="GO" id="GO:0032543">
    <property type="term" value="P:mitochondrial translation"/>
    <property type="evidence" value="ECO:0007669"/>
    <property type="project" value="TreeGrafter"/>
</dbReference>
<reference evidence="2" key="1">
    <citation type="submission" date="2022-07" db="EMBL/GenBank/DDBJ databases">
        <title>Fungi with potential for degradation of polypropylene.</title>
        <authorList>
            <person name="Gostincar C."/>
        </authorList>
    </citation>
    <scope>NUCLEOTIDE SEQUENCE</scope>
    <source>
        <strain evidence="2">EXF-13308</strain>
    </source>
</reference>
<dbReference type="InterPro" id="IPR021036">
    <property type="entry name" value="Ribosomal_mS45"/>
</dbReference>
<feature type="region of interest" description="Disordered" evidence="1">
    <location>
        <begin position="17"/>
        <end position="44"/>
    </location>
</feature>
<keyword evidence="3" id="KW-1185">Reference proteome</keyword>
<dbReference type="AlphaFoldDB" id="A0AA38R1J5"/>
<evidence type="ECO:0000313" key="3">
    <source>
        <dbReference type="Proteomes" id="UP001174694"/>
    </source>
</evidence>
<gene>
    <name evidence="2" type="ORF">NKR23_g11294</name>
</gene>
<dbReference type="PANTHER" id="PTHR28158">
    <property type="entry name" value="37S RIBOSOMAL PROTEIN S35, MITOCHONDRIAL"/>
    <property type="match status" value="1"/>
</dbReference>
<sequence>MPPRVPSQCLRACAESAASHSRCPPSTARHFSSTPPASRRMTKNRRTFFRWLETQGKAFEKHEPGSGPSYLKNNSEATNQPFPENPQFRSLPVLSDDARETIWRKIMREGEAVKTVSAEYGVDMRRIAAVVRLKEAEKDWIARGQPMAKPYAKAVMEMLPSTDLRPGRLFEPINEIYVHSYTTQQVFLPTAESRHFTRKDAAKAFHPNMLSPDERVPHPELIQLERDILDGKDREESFEKFKAAAIESERAAAEKVALRARKEQERTTKVDSGRFQFRFKDINVDDVGKDGRSRHGTGWRYGVPFYDRKKGTVKIPTEVA</sequence>
<feature type="compositionally biased region" description="Polar residues" evidence="1">
    <location>
        <begin position="71"/>
        <end position="82"/>
    </location>
</feature>
<name>A0AA38R1J5_9PEZI</name>
<dbReference type="EMBL" id="JANBVO010000058">
    <property type="protein sequence ID" value="KAJ9132365.1"/>
    <property type="molecule type" value="Genomic_DNA"/>
</dbReference>
<dbReference type="PANTHER" id="PTHR28158:SF1">
    <property type="entry name" value="SMALL RIBOSOMAL SUBUNIT PROTEIN MS45"/>
    <property type="match status" value="1"/>
</dbReference>
<dbReference type="Proteomes" id="UP001174694">
    <property type="component" value="Unassembled WGS sequence"/>
</dbReference>
<comment type="caution">
    <text evidence="2">The sequence shown here is derived from an EMBL/GenBank/DDBJ whole genome shotgun (WGS) entry which is preliminary data.</text>
</comment>
<dbReference type="GO" id="GO:0005763">
    <property type="term" value="C:mitochondrial small ribosomal subunit"/>
    <property type="evidence" value="ECO:0007669"/>
    <property type="project" value="TreeGrafter"/>
</dbReference>
<dbReference type="Pfam" id="PF12298">
    <property type="entry name" value="Bot1p"/>
    <property type="match status" value="1"/>
</dbReference>
<feature type="region of interest" description="Disordered" evidence="1">
    <location>
        <begin position="57"/>
        <end position="90"/>
    </location>
</feature>
<evidence type="ECO:0000256" key="1">
    <source>
        <dbReference type="SAM" id="MobiDB-lite"/>
    </source>
</evidence>
<evidence type="ECO:0008006" key="4">
    <source>
        <dbReference type="Google" id="ProtNLM"/>
    </source>
</evidence>
<evidence type="ECO:0000313" key="2">
    <source>
        <dbReference type="EMBL" id="KAJ9132365.1"/>
    </source>
</evidence>
<dbReference type="GO" id="GO:0003735">
    <property type="term" value="F:structural constituent of ribosome"/>
    <property type="evidence" value="ECO:0007669"/>
    <property type="project" value="TreeGrafter"/>
</dbReference>